<accession>A0A437CX14</accession>
<proteinExistence type="predicted"/>
<reference evidence="3 4" key="2">
    <citation type="submission" date="2019-01" db="EMBL/GenBank/DDBJ databases">
        <title>A chromosome length genome reference of the Java medaka (oryzias javanicus).</title>
        <authorList>
            <person name="Herpin A."/>
            <person name="Takehana Y."/>
            <person name="Naruse K."/>
            <person name="Ansai S."/>
            <person name="Kawaguchi M."/>
        </authorList>
    </citation>
    <scope>NUCLEOTIDE SEQUENCE [LARGE SCALE GENOMIC DNA]</scope>
    <source>
        <strain evidence="3">RS831</strain>
        <tissue evidence="3">Whole body</tissue>
    </source>
</reference>
<evidence type="ECO:0000256" key="2">
    <source>
        <dbReference type="SAM" id="MobiDB-lite"/>
    </source>
</evidence>
<dbReference type="PANTHER" id="PTHR32289:SF5">
    <property type="entry name" value="TRANSMEMBRANE 74B, OPPOSITE STRAND"/>
    <property type="match status" value="1"/>
</dbReference>
<feature type="coiled-coil region" evidence="1">
    <location>
        <begin position="106"/>
        <end position="161"/>
    </location>
</feature>
<gene>
    <name evidence="3" type="ORF">OJAV_G00114540</name>
</gene>
<dbReference type="Proteomes" id="UP000283210">
    <property type="component" value="Chromosome 11"/>
</dbReference>
<evidence type="ECO:0000313" key="4">
    <source>
        <dbReference type="Proteomes" id="UP000283210"/>
    </source>
</evidence>
<evidence type="ECO:0000313" key="3">
    <source>
        <dbReference type="EMBL" id="RVE67205.1"/>
    </source>
</evidence>
<keyword evidence="1" id="KW-0175">Coiled coil</keyword>
<dbReference type="PANTHER" id="PTHR32289">
    <property type="entry name" value="PROTEIN FAM167A"/>
    <property type="match status" value="1"/>
</dbReference>
<dbReference type="AlphaFoldDB" id="A0A437CX14"/>
<keyword evidence="4" id="KW-1185">Reference proteome</keyword>
<feature type="compositionally biased region" description="Pro residues" evidence="2">
    <location>
        <begin position="1"/>
        <end position="10"/>
    </location>
</feature>
<evidence type="ECO:0000256" key="1">
    <source>
        <dbReference type="SAM" id="Coils"/>
    </source>
</evidence>
<reference evidence="3 4" key="1">
    <citation type="submission" date="2018-11" db="EMBL/GenBank/DDBJ databases">
        <authorList>
            <person name="Lopez-Roques C."/>
            <person name="Donnadieu C."/>
            <person name="Bouchez O."/>
            <person name="Klopp C."/>
            <person name="Cabau C."/>
            <person name="Zahm M."/>
        </authorList>
    </citation>
    <scope>NUCLEOTIDE SEQUENCE [LARGE SCALE GENOMIC DNA]</scope>
    <source>
        <strain evidence="3">RS831</strain>
        <tissue evidence="3">Whole body</tissue>
    </source>
</reference>
<sequence length="203" mass="22682">METTSQPPPLTSRSPVTFGHEPTASHSRAKTEFGGDGTGGRRWSEYESGSVRPTAQNQRPRPGMDPLLTRLRDFSCRTSTFQDCRREVFKETGSPMGPCGDAGGGCRDIQSALAWLRRELMELRSQDQALVRQLMELHSGIQELKQELEQEEEEDEEEGCYGGARIFSNSGGMSCLDVHQKPTRPPFTGALLERVFYRRSSVP</sequence>
<dbReference type="InterPro" id="IPR051771">
    <property type="entry name" value="FAM167_domain"/>
</dbReference>
<organism evidence="3 4">
    <name type="scientific">Oryzias javanicus</name>
    <name type="common">Javanese ricefish</name>
    <name type="synonym">Aplocheilus javanicus</name>
    <dbReference type="NCBI Taxonomy" id="123683"/>
    <lineage>
        <taxon>Eukaryota</taxon>
        <taxon>Metazoa</taxon>
        <taxon>Chordata</taxon>
        <taxon>Craniata</taxon>
        <taxon>Vertebrata</taxon>
        <taxon>Euteleostomi</taxon>
        <taxon>Actinopterygii</taxon>
        <taxon>Neopterygii</taxon>
        <taxon>Teleostei</taxon>
        <taxon>Neoteleostei</taxon>
        <taxon>Acanthomorphata</taxon>
        <taxon>Ovalentaria</taxon>
        <taxon>Atherinomorphae</taxon>
        <taxon>Beloniformes</taxon>
        <taxon>Adrianichthyidae</taxon>
        <taxon>Oryziinae</taxon>
        <taxon>Oryzias</taxon>
    </lineage>
</organism>
<dbReference type="OrthoDB" id="9948935at2759"/>
<dbReference type="EMBL" id="CM012447">
    <property type="protein sequence ID" value="RVE67205.1"/>
    <property type="molecule type" value="Genomic_DNA"/>
</dbReference>
<protein>
    <submittedName>
        <fullName evidence="3">Uncharacterized protein</fullName>
    </submittedName>
</protein>
<feature type="region of interest" description="Disordered" evidence="2">
    <location>
        <begin position="1"/>
        <end position="66"/>
    </location>
</feature>
<name>A0A437CX14_ORYJA</name>